<proteinExistence type="predicted"/>
<dbReference type="Pfam" id="PF00990">
    <property type="entry name" value="GGDEF"/>
    <property type="match status" value="1"/>
</dbReference>
<dbReference type="InterPro" id="IPR050469">
    <property type="entry name" value="Diguanylate_Cyclase"/>
</dbReference>
<reference evidence="4 5" key="1">
    <citation type="submission" date="2018-03" db="EMBL/GenBank/DDBJ databases">
        <title>Cereibacter changlensis.</title>
        <authorList>
            <person name="Meyer T.E."/>
            <person name="Miller S."/>
            <person name="Lodha T."/>
            <person name="Gandham S."/>
            <person name="Chintalapati S."/>
            <person name="Chintalapati V.R."/>
        </authorList>
    </citation>
    <scope>NUCLEOTIDE SEQUENCE [LARGE SCALE GENOMIC DNA]</scope>
    <source>
        <strain evidence="4 5">JA139</strain>
    </source>
</reference>
<dbReference type="EC" id="2.7.7.65" evidence="1"/>
<dbReference type="PANTHER" id="PTHR45138">
    <property type="entry name" value="REGULATORY COMPONENTS OF SENSORY TRANSDUCTION SYSTEM"/>
    <property type="match status" value="1"/>
</dbReference>
<dbReference type="SMART" id="SM00267">
    <property type="entry name" value="GGDEF"/>
    <property type="match status" value="1"/>
</dbReference>
<dbReference type="PROSITE" id="PS50887">
    <property type="entry name" value="GGDEF"/>
    <property type="match status" value="1"/>
</dbReference>
<evidence type="ECO:0000313" key="4">
    <source>
        <dbReference type="EMBL" id="PTE21037.1"/>
    </source>
</evidence>
<organism evidence="4 5">
    <name type="scientific">Cereibacter changlensis JA139</name>
    <dbReference type="NCBI Taxonomy" id="1188249"/>
    <lineage>
        <taxon>Bacteria</taxon>
        <taxon>Pseudomonadati</taxon>
        <taxon>Pseudomonadota</taxon>
        <taxon>Alphaproteobacteria</taxon>
        <taxon>Rhodobacterales</taxon>
        <taxon>Paracoccaceae</taxon>
        <taxon>Cereibacter</taxon>
    </lineage>
</organism>
<accession>A0A2T4JT89</accession>
<feature type="domain" description="GGDEF" evidence="3">
    <location>
        <begin position="215"/>
        <end position="347"/>
    </location>
</feature>
<keyword evidence="5" id="KW-1185">Reference proteome</keyword>
<dbReference type="InterPro" id="IPR029787">
    <property type="entry name" value="Nucleotide_cyclase"/>
</dbReference>
<dbReference type="SUPFAM" id="SSF55073">
    <property type="entry name" value="Nucleotide cyclase"/>
    <property type="match status" value="1"/>
</dbReference>
<dbReference type="AlphaFoldDB" id="A0A2T4JT89"/>
<dbReference type="Proteomes" id="UP000241010">
    <property type="component" value="Unassembled WGS sequence"/>
</dbReference>
<dbReference type="EMBL" id="PZKG01000069">
    <property type="protein sequence ID" value="PTE21037.1"/>
    <property type="molecule type" value="Genomic_DNA"/>
</dbReference>
<dbReference type="OrthoDB" id="9812260at2"/>
<dbReference type="PANTHER" id="PTHR45138:SF9">
    <property type="entry name" value="DIGUANYLATE CYCLASE DGCM-RELATED"/>
    <property type="match status" value="1"/>
</dbReference>
<dbReference type="NCBIfam" id="TIGR00254">
    <property type="entry name" value="GGDEF"/>
    <property type="match status" value="1"/>
</dbReference>
<dbReference type="GO" id="GO:0052621">
    <property type="term" value="F:diguanylate cyclase activity"/>
    <property type="evidence" value="ECO:0007669"/>
    <property type="project" value="UniProtKB-EC"/>
</dbReference>
<dbReference type="InterPro" id="IPR000160">
    <property type="entry name" value="GGDEF_dom"/>
</dbReference>
<comment type="caution">
    <text evidence="4">The sequence shown here is derived from an EMBL/GenBank/DDBJ whole genome shotgun (WGS) entry which is preliminary data.</text>
</comment>
<gene>
    <name evidence="4" type="ORF">C5F48_14350</name>
</gene>
<name>A0A2T4JT89_9RHOB</name>
<protein>
    <recommendedName>
        <fullName evidence="1">diguanylate cyclase</fullName>
        <ecNumber evidence="1">2.7.7.65</ecNumber>
    </recommendedName>
</protein>
<dbReference type="InterPro" id="IPR043128">
    <property type="entry name" value="Rev_trsase/Diguanyl_cyclase"/>
</dbReference>
<dbReference type="Gene3D" id="3.30.70.270">
    <property type="match status" value="1"/>
</dbReference>
<sequence>MAPWGLDHSDRLDARLFASRTIKMSAISKRDCRGADDNGPGEEPHRISGAALEGALMSTPDLVALYDRDDHLQTANPAYCEAFHCDPAGHPVWADLMRANFENRRGPIIVTDDIEEWLVAAGARRRSAPYRSSEAALHDGRWLWVTETVSPEGQLLLHACDITSLHEDSRPLRQGPETVRRASWTDNLSKVPNRRYVMERLERWVAAQRKLPDPGHHALAIMDLDSFKAINETFGIEYGASILTSFCRDVISLIRPLDLFGRIGGEQFLLLLPNCTLRIAQDRLDQLQRKLGRHAVDEDHSQMRYSFSAGLVAVNLDEDIHETLRLADKMLNAAKSNGPGHVQLCGSTAVRKGLGIPTRP</sequence>
<comment type="catalytic activity">
    <reaction evidence="2">
        <text>2 GTP = 3',3'-c-di-GMP + 2 diphosphate</text>
        <dbReference type="Rhea" id="RHEA:24898"/>
        <dbReference type="ChEBI" id="CHEBI:33019"/>
        <dbReference type="ChEBI" id="CHEBI:37565"/>
        <dbReference type="ChEBI" id="CHEBI:58805"/>
        <dbReference type="EC" id="2.7.7.65"/>
    </reaction>
</comment>
<evidence type="ECO:0000256" key="2">
    <source>
        <dbReference type="ARBA" id="ARBA00034247"/>
    </source>
</evidence>
<evidence type="ECO:0000313" key="5">
    <source>
        <dbReference type="Proteomes" id="UP000241010"/>
    </source>
</evidence>
<dbReference type="CDD" id="cd01949">
    <property type="entry name" value="GGDEF"/>
    <property type="match status" value="1"/>
</dbReference>
<evidence type="ECO:0000256" key="1">
    <source>
        <dbReference type="ARBA" id="ARBA00012528"/>
    </source>
</evidence>
<evidence type="ECO:0000259" key="3">
    <source>
        <dbReference type="PROSITE" id="PS50887"/>
    </source>
</evidence>